<evidence type="ECO:0000313" key="3">
    <source>
        <dbReference type="Proteomes" id="UP001327560"/>
    </source>
</evidence>
<feature type="region of interest" description="Disordered" evidence="1">
    <location>
        <begin position="275"/>
        <end position="294"/>
    </location>
</feature>
<reference evidence="2 3" key="1">
    <citation type="submission" date="2023-10" db="EMBL/GenBank/DDBJ databases">
        <title>Chromosome-scale genome assembly provides insights into flower coloration mechanisms of Canna indica.</title>
        <authorList>
            <person name="Li C."/>
        </authorList>
    </citation>
    <scope>NUCLEOTIDE SEQUENCE [LARGE SCALE GENOMIC DNA]</scope>
    <source>
        <tissue evidence="2">Flower</tissue>
    </source>
</reference>
<feature type="compositionally biased region" description="Basic and acidic residues" evidence="1">
    <location>
        <begin position="277"/>
        <end position="294"/>
    </location>
</feature>
<evidence type="ECO:0000313" key="2">
    <source>
        <dbReference type="EMBL" id="WOK92336.1"/>
    </source>
</evidence>
<dbReference type="AlphaFoldDB" id="A0AAQ3JNW2"/>
<feature type="compositionally biased region" description="Low complexity" evidence="1">
    <location>
        <begin position="124"/>
        <end position="151"/>
    </location>
</feature>
<proteinExistence type="predicted"/>
<dbReference type="PANTHER" id="PTHR33922">
    <property type="entry name" value="OS01G0888066 PROTEIN-RELATED"/>
    <property type="match status" value="1"/>
</dbReference>
<gene>
    <name evidence="2" type="ORF">Cni_G01027</name>
</gene>
<dbReference type="Proteomes" id="UP001327560">
    <property type="component" value="Chromosome 1"/>
</dbReference>
<evidence type="ECO:0000256" key="1">
    <source>
        <dbReference type="SAM" id="MobiDB-lite"/>
    </source>
</evidence>
<feature type="region of interest" description="Disordered" evidence="1">
    <location>
        <begin position="124"/>
        <end position="169"/>
    </location>
</feature>
<accession>A0AAQ3JNW2</accession>
<sequence length="315" mass="33867">MTMALAPQVKNDAFAEEEEALSLSDLPVAVGKDEDGECKSSDADDEFEFRILAAGGLLSSTVETEMCAADEVFFQGQILPLRPSISSVDGGFFVASRGPSRSRSRSESFDQYSAAILGLGFNSTSRSNSSGSSSSCISRSHSSNSHCSSASEHPRPSLSNNFYAHPSPTPQVRAFRRTAAGRRSASSAPPGWGVFRLGVAKAPEIELFDITSRRSNSVGGRRSIAEAEHAKKWSTKSSSSKSHEKEKKAPPRAPGGRGFSCKCAPDAVEPIAMSKVADARKKKEQEMSSKRGETMRRSRIFEWLEELSIAKATGC</sequence>
<name>A0AAQ3JNW2_9LILI</name>
<protein>
    <submittedName>
        <fullName evidence="2">Uncharacterized protein</fullName>
    </submittedName>
</protein>
<organism evidence="2 3">
    <name type="scientific">Canna indica</name>
    <name type="common">Indian-shot</name>
    <dbReference type="NCBI Taxonomy" id="4628"/>
    <lineage>
        <taxon>Eukaryota</taxon>
        <taxon>Viridiplantae</taxon>
        <taxon>Streptophyta</taxon>
        <taxon>Embryophyta</taxon>
        <taxon>Tracheophyta</taxon>
        <taxon>Spermatophyta</taxon>
        <taxon>Magnoliopsida</taxon>
        <taxon>Liliopsida</taxon>
        <taxon>Zingiberales</taxon>
        <taxon>Cannaceae</taxon>
        <taxon>Canna</taxon>
    </lineage>
</organism>
<dbReference type="EMBL" id="CP136890">
    <property type="protein sequence ID" value="WOK92336.1"/>
    <property type="molecule type" value="Genomic_DNA"/>
</dbReference>
<feature type="region of interest" description="Disordered" evidence="1">
    <location>
        <begin position="216"/>
        <end position="261"/>
    </location>
</feature>
<dbReference type="PANTHER" id="PTHR33922:SF2">
    <property type="entry name" value="OS07G0589600 PROTEIN"/>
    <property type="match status" value="1"/>
</dbReference>
<keyword evidence="3" id="KW-1185">Reference proteome</keyword>